<evidence type="ECO:0000256" key="1">
    <source>
        <dbReference type="SAM" id="SignalP"/>
    </source>
</evidence>
<name>A0ABV2CVF5_9RHOO</name>
<evidence type="ECO:0000313" key="3">
    <source>
        <dbReference type="Proteomes" id="UP001548590"/>
    </source>
</evidence>
<gene>
    <name evidence="2" type="ORF">ABVT11_18850</name>
</gene>
<accession>A0ABV2CVF5</accession>
<dbReference type="Proteomes" id="UP001548590">
    <property type="component" value="Unassembled WGS sequence"/>
</dbReference>
<comment type="caution">
    <text evidence="2">The sequence shown here is derived from an EMBL/GenBank/DDBJ whole genome shotgun (WGS) entry which is preliminary data.</text>
</comment>
<dbReference type="EMBL" id="JBEWLZ010000017">
    <property type="protein sequence ID" value="MET1491906.1"/>
    <property type="molecule type" value="Genomic_DNA"/>
</dbReference>
<organism evidence="2 3">
    <name type="scientific">Uliginosibacterium paludis</name>
    <dbReference type="NCBI Taxonomy" id="1615952"/>
    <lineage>
        <taxon>Bacteria</taxon>
        <taxon>Pseudomonadati</taxon>
        <taxon>Pseudomonadota</taxon>
        <taxon>Betaproteobacteria</taxon>
        <taxon>Rhodocyclales</taxon>
        <taxon>Zoogloeaceae</taxon>
        <taxon>Uliginosibacterium</taxon>
    </lineage>
</organism>
<reference evidence="2 3" key="1">
    <citation type="submission" date="2024-07" db="EMBL/GenBank/DDBJ databases">
        <title>Uliginosibacterium paludis KCTC:42655.</title>
        <authorList>
            <person name="Kim M.K."/>
        </authorList>
    </citation>
    <scope>NUCLEOTIDE SEQUENCE [LARGE SCALE GENOMIC DNA]</scope>
    <source>
        <strain evidence="2 3">KCTC 42655</strain>
    </source>
</reference>
<keyword evidence="3" id="KW-1185">Reference proteome</keyword>
<feature type="chain" id="PRO_5046986553" evidence="1">
    <location>
        <begin position="26"/>
        <end position="185"/>
    </location>
</feature>
<keyword evidence="1" id="KW-0732">Signal</keyword>
<dbReference type="RefSeq" id="WP_345928022.1">
    <property type="nucleotide sequence ID" value="NZ_JBDIVF010000005.1"/>
</dbReference>
<proteinExistence type="predicted"/>
<feature type="signal peptide" evidence="1">
    <location>
        <begin position="1"/>
        <end position="25"/>
    </location>
</feature>
<evidence type="ECO:0000313" key="2">
    <source>
        <dbReference type="EMBL" id="MET1491906.1"/>
    </source>
</evidence>
<sequence>MYTLKPLYCAGLLLATLMTVGNARAANFSKPVYEGARTEVKSRFKLERETCEARSGEDRSLCLEVAKGREKIALAQLEYNYSGSKKDETDLWKAKVEARYEVERRKCEALSGNDRDVCVRAAKTARDKSEADMKLARKTDAAIEDADEAHLKADYRLAAEKCDALKGERKDVCMASAKAHYQQGW</sequence>
<protein>
    <submittedName>
        <fullName evidence="2">Uncharacterized protein</fullName>
    </submittedName>
</protein>